<keyword evidence="6" id="KW-1185">Reference proteome</keyword>
<dbReference type="PANTHER" id="PTHR44688:SF16">
    <property type="entry name" value="DNA-BINDING TRANSCRIPTIONAL ACTIVATOR DEVR_DOSR"/>
    <property type="match status" value="1"/>
</dbReference>
<dbReference type="GO" id="GO:0006355">
    <property type="term" value="P:regulation of DNA-templated transcription"/>
    <property type="evidence" value="ECO:0007669"/>
    <property type="project" value="InterPro"/>
</dbReference>
<sequence length="193" mass="21143">MQMIESSLDPDVSAYVSEVLADETSELSIRTCEARMPFTWTFASDPAVCRRAKAGAGDAWAELAGSVFHVYFRCCSAAERLVFIGQSAPGAEPLDSESLFYCHGLAQLLFDQFSLCSPVRGGTSIRVTARERECLRWCAEGKTSEEIGIILSLSTHTVNHYLISATKKLNAVNRMHAITIAIRHGILDINAEP</sequence>
<dbReference type="PROSITE" id="PS50043">
    <property type="entry name" value="HTH_LUXR_2"/>
    <property type="match status" value="1"/>
</dbReference>
<dbReference type="SUPFAM" id="SSF46894">
    <property type="entry name" value="C-terminal effector domain of the bipartite response regulators"/>
    <property type="match status" value="1"/>
</dbReference>
<keyword evidence="1" id="KW-0805">Transcription regulation</keyword>
<dbReference type="InterPro" id="IPR000792">
    <property type="entry name" value="Tscrpt_reg_LuxR_C"/>
</dbReference>
<dbReference type="Proteomes" id="UP000509367">
    <property type="component" value="Chromosome"/>
</dbReference>
<dbReference type="Gene3D" id="1.10.10.10">
    <property type="entry name" value="Winged helix-like DNA-binding domain superfamily/Winged helix DNA-binding domain"/>
    <property type="match status" value="1"/>
</dbReference>
<dbReference type="EMBL" id="CP054836">
    <property type="protein sequence ID" value="QKV19614.1"/>
    <property type="molecule type" value="Genomic_DNA"/>
</dbReference>
<dbReference type="CDD" id="cd06170">
    <property type="entry name" value="LuxR_C_like"/>
    <property type="match status" value="1"/>
</dbReference>
<evidence type="ECO:0000259" key="4">
    <source>
        <dbReference type="PROSITE" id="PS50043"/>
    </source>
</evidence>
<evidence type="ECO:0000256" key="2">
    <source>
        <dbReference type="ARBA" id="ARBA00023125"/>
    </source>
</evidence>
<dbReference type="PANTHER" id="PTHR44688">
    <property type="entry name" value="DNA-BINDING TRANSCRIPTIONAL ACTIVATOR DEVR_DOSR"/>
    <property type="match status" value="1"/>
</dbReference>
<evidence type="ECO:0000313" key="5">
    <source>
        <dbReference type="EMBL" id="QKV19614.1"/>
    </source>
</evidence>
<keyword evidence="3" id="KW-0804">Transcription</keyword>
<dbReference type="AlphaFoldDB" id="A0A6N1VFJ3"/>
<dbReference type="RefSeq" id="WP_175277506.1">
    <property type="nucleotide sequence ID" value="NZ_CP054836.1"/>
</dbReference>
<protein>
    <submittedName>
        <fullName evidence="5">Helix-turn-helix domain-containing protein</fullName>
    </submittedName>
</protein>
<gene>
    <name evidence="5" type="ORF">HTY61_14715</name>
</gene>
<dbReference type="SMART" id="SM00421">
    <property type="entry name" value="HTH_LUXR"/>
    <property type="match status" value="1"/>
</dbReference>
<evidence type="ECO:0000256" key="3">
    <source>
        <dbReference type="ARBA" id="ARBA00023163"/>
    </source>
</evidence>
<dbReference type="PROSITE" id="PS00622">
    <property type="entry name" value="HTH_LUXR_1"/>
    <property type="match status" value="1"/>
</dbReference>
<dbReference type="InterPro" id="IPR036388">
    <property type="entry name" value="WH-like_DNA-bd_sf"/>
</dbReference>
<feature type="domain" description="HTH luxR-type" evidence="4">
    <location>
        <begin position="120"/>
        <end position="185"/>
    </location>
</feature>
<dbReference type="GO" id="GO:0003677">
    <property type="term" value="F:DNA binding"/>
    <property type="evidence" value="ECO:0007669"/>
    <property type="project" value="UniProtKB-KW"/>
</dbReference>
<name>A0A6N1VFJ3_9HYPH</name>
<organism evidence="5 6">
    <name type="scientific">Oricola thermophila</name>
    <dbReference type="NCBI Taxonomy" id="2742145"/>
    <lineage>
        <taxon>Bacteria</taxon>
        <taxon>Pseudomonadati</taxon>
        <taxon>Pseudomonadota</taxon>
        <taxon>Alphaproteobacteria</taxon>
        <taxon>Hyphomicrobiales</taxon>
        <taxon>Ahrensiaceae</taxon>
        <taxon>Oricola</taxon>
    </lineage>
</organism>
<evidence type="ECO:0000313" key="6">
    <source>
        <dbReference type="Proteomes" id="UP000509367"/>
    </source>
</evidence>
<dbReference type="InterPro" id="IPR016032">
    <property type="entry name" value="Sig_transdc_resp-reg_C-effctor"/>
</dbReference>
<dbReference type="Pfam" id="PF00196">
    <property type="entry name" value="GerE"/>
    <property type="match status" value="1"/>
</dbReference>
<reference evidence="5 6" key="1">
    <citation type="submission" date="2020-06" db="EMBL/GenBank/DDBJ databases">
        <title>Oricola thermophila sp. nov. isolated from a tidal sediments.</title>
        <authorList>
            <person name="Kwon K.K."/>
            <person name="Yang S.-H."/>
            <person name="Park M.-J."/>
        </authorList>
    </citation>
    <scope>NUCLEOTIDE SEQUENCE [LARGE SCALE GENOMIC DNA]</scope>
    <source>
        <strain evidence="5 6">MEBiC13590</strain>
    </source>
</reference>
<proteinExistence type="predicted"/>
<dbReference type="KEGG" id="orm:HTY61_14715"/>
<keyword evidence="2" id="KW-0238">DNA-binding</keyword>
<evidence type="ECO:0000256" key="1">
    <source>
        <dbReference type="ARBA" id="ARBA00023015"/>
    </source>
</evidence>
<accession>A0A6N1VFJ3</accession>
<dbReference type="PRINTS" id="PR00038">
    <property type="entry name" value="HTHLUXR"/>
</dbReference>